<feature type="transmembrane region" description="Helical" evidence="5">
    <location>
        <begin position="162"/>
        <end position="181"/>
    </location>
</feature>
<dbReference type="GO" id="GO:0005829">
    <property type="term" value="C:cytosol"/>
    <property type="evidence" value="ECO:0007669"/>
    <property type="project" value="GOC"/>
</dbReference>
<dbReference type="AlphaFoldDB" id="A0A183UYU8"/>
<dbReference type="GO" id="GO:0016020">
    <property type="term" value="C:membrane"/>
    <property type="evidence" value="ECO:0007669"/>
    <property type="project" value="UniProtKB-SubCell"/>
</dbReference>
<dbReference type="GO" id="GO:0045332">
    <property type="term" value="P:phospholipid translocation"/>
    <property type="evidence" value="ECO:0007669"/>
    <property type="project" value="TreeGrafter"/>
</dbReference>
<protein>
    <submittedName>
        <fullName evidence="7">PQ-loop repeat-containing protein 1</fullName>
    </submittedName>
</protein>
<dbReference type="GO" id="GO:0005802">
    <property type="term" value="C:trans-Golgi network"/>
    <property type="evidence" value="ECO:0007669"/>
    <property type="project" value="TreeGrafter"/>
</dbReference>
<proteinExistence type="predicted"/>
<dbReference type="Gene3D" id="1.20.1280.290">
    <property type="match status" value="1"/>
</dbReference>
<dbReference type="InterPro" id="IPR052241">
    <property type="entry name" value="SLC66/Scramblase_ANY1"/>
</dbReference>
<sequence length="199" mass="22289">LHCAPHSHQRTTDCFSVVCSSGEVCLFSGGDLIAHFWAWNDLSSYLLALGTFTFVCSLITALFIQTIRHMSVYNFSGINLSMKCYILITSEPLKGSLFQWTVYIESLGMVSLLVEASLGMPQLIRNYKRRSTTGMSVRMVFLWLLGDCAKTVYFVARSSPAQFWICAILQITIDILILLQVHFYGKGPPIPYAAPQTVQ</sequence>
<keyword evidence="4 5" id="KW-0472">Membrane</keyword>
<dbReference type="GO" id="GO:0042147">
    <property type="term" value="P:retrograde transport, endosome to Golgi"/>
    <property type="evidence" value="ECO:0007669"/>
    <property type="project" value="TreeGrafter"/>
</dbReference>
<dbReference type="FunFam" id="1.20.1280.290:FF:000005">
    <property type="entry name" value="PQ-loop repeat-containing protein 1"/>
    <property type="match status" value="1"/>
</dbReference>
<evidence type="ECO:0000256" key="5">
    <source>
        <dbReference type="SAM" id="Phobius"/>
    </source>
</evidence>
<evidence type="ECO:0000313" key="6">
    <source>
        <dbReference type="Proteomes" id="UP000050794"/>
    </source>
</evidence>
<evidence type="ECO:0000256" key="4">
    <source>
        <dbReference type="ARBA" id="ARBA00023136"/>
    </source>
</evidence>
<evidence type="ECO:0000313" key="7">
    <source>
        <dbReference type="WBParaSite" id="TCNE_0001366801-mRNA-1"/>
    </source>
</evidence>
<dbReference type="WBParaSite" id="TCNE_0001366801-mRNA-1">
    <property type="protein sequence ID" value="TCNE_0001366801-mRNA-1"/>
    <property type="gene ID" value="TCNE_0001366801"/>
</dbReference>
<keyword evidence="6" id="KW-1185">Reference proteome</keyword>
<dbReference type="Pfam" id="PF04193">
    <property type="entry name" value="PQ-loop"/>
    <property type="match status" value="1"/>
</dbReference>
<name>A0A183UYU8_TOXCA</name>
<organism evidence="6 7">
    <name type="scientific">Toxocara canis</name>
    <name type="common">Canine roundworm</name>
    <dbReference type="NCBI Taxonomy" id="6265"/>
    <lineage>
        <taxon>Eukaryota</taxon>
        <taxon>Metazoa</taxon>
        <taxon>Ecdysozoa</taxon>
        <taxon>Nematoda</taxon>
        <taxon>Chromadorea</taxon>
        <taxon>Rhabditida</taxon>
        <taxon>Spirurina</taxon>
        <taxon>Ascaridomorpha</taxon>
        <taxon>Ascaridoidea</taxon>
        <taxon>Toxocaridae</taxon>
        <taxon>Toxocara</taxon>
    </lineage>
</organism>
<comment type="subcellular location">
    <subcellularLocation>
        <location evidence="1">Membrane</location>
        <topology evidence="1">Multi-pass membrane protein</topology>
    </subcellularLocation>
</comment>
<dbReference type="PANTHER" id="PTHR14856">
    <property type="entry name" value="PQ-LOOP REPEAT-CONTAINING PROTEIN 1-LIKE PROTEIN"/>
    <property type="match status" value="1"/>
</dbReference>
<evidence type="ECO:0000256" key="1">
    <source>
        <dbReference type="ARBA" id="ARBA00004141"/>
    </source>
</evidence>
<dbReference type="SMART" id="SM00679">
    <property type="entry name" value="CTNS"/>
    <property type="match status" value="1"/>
</dbReference>
<dbReference type="Proteomes" id="UP000050794">
    <property type="component" value="Unassembled WGS sequence"/>
</dbReference>
<dbReference type="PANTHER" id="PTHR14856:SF9">
    <property type="entry name" value="PQ-LOOP REPEAT-CONTAINING PROTEIN 1"/>
    <property type="match status" value="1"/>
</dbReference>
<dbReference type="GO" id="GO:0005768">
    <property type="term" value="C:endosome"/>
    <property type="evidence" value="ECO:0007669"/>
    <property type="project" value="TreeGrafter"/>
</dbReference>
<accession>A0A183UYU8</accession>
<reference evidence="7" key="1">
    <citation type="submission" date="2016-06" db="UniProtKB">
        <authorList>
            <consortium name="WormBaseParasite"/>
        </authorList>
    </citation>
    <scope>IDENTIFICATION</scope>
</reference>
<keyword evidence="3 5" id="KW-1133">Transmembrane helix</keyword>
<feature type="transmembrane region" description="Helical" evidence="5">
    <location>
        <begin position="139"/>
        <end position="156"/>
    </location>
</feature>
<evidence type="ECO:0000256" key="3">
    <source>
        <dbReference type="ARBA" id="ARBA00022989"/>
    </source>
</evidence>
<dbReference type="InterPro" id="IPR006603">
    <property type="entry name" value="PQ-loop_rpt"/>
</dbReference>
<feature type="transmembrane region" description="Helical" evidence="5">
    <location>
        <begin position="45"/>
        <end position="64"/>
    </location>
</feature>
<evidence type="ECO:0000256" key="2">
    <source>
        <dbReference type="ARBA" id="ARBA00022692"/>
    </source>
</evidence>
<keyword evidence="2 5" id="KW-0812">Transmembrane</keyword>